<reference evidence="3" key="1">
    <citation type="submission" date="2025-08" db="UniProtKB">
        <authorList>
            <consortium name="RefSeq"/>
        </authorList>
    </citation>
    <scope>IDENTIFICATION</scope>
    <source>
        <tissue evidence="3">Testes</tissue>
    </source>
</reference>
<dbReference type="InterPro" id="IPR007110">
    <property type="entry name" value="Ig-like_dom"/>
</dbReference>
<dbReference type="GeneID" id="100378947"/>
<keyword evidence="2" id="KW-1185">Reference proteome</keyword>
<dbReference type="InterPro" id="IPR003599">
    <property type="entry name" value="Ig_sub"/>
</dbReference>
<dbReference type="SUPFAM" id="SSF48726">
    <property type="entry name" value="Immunoglobulin"/>
    <property type="match status" value="1"/>
</dbReference>
<dbReference type="InterPro" id="IPR036179">
    <property type="entry name" value="Ig-like_dom_sf"/>
</dbReference>
<sequence>MFFSQSSRNHLVQWLLGLVPTLPYRFMYMGDDLLGRTANVHSDQTYFNFPAIFTPDDEAPNYVKDKTILHADGNKTTHFYLTDISQHLAGKYGVEVEGTNLIDYIEVIVPAARWQPSNHVYVKAGEAVHLTCMAVQYGSLVASTNLTGSDRAKRMISDERPNPVESLSITIENVSEADAGLYACTSQDSMDSSVSETDMLELTVTAGQADTGTRSSAASFLVVICGLCTLVQHYFAV</sequence>
<name>A0ABM0GJQ5_SACKO</name>
<dbReference type="InterPro" id="IPR013783">
    <property type="entry name" value="Ig-like_fold"/>
</dbReference>
<evidence type="ECO:0000313" key="3">
    <source>
        <dbReference type="RefSeq" id="XP_002731359.2"/>
    </source>
</evidence>
<dbReference type="SMART" id="SM00409">
    <property type="entry name" value="IG"/>
    <property type="match status" value="1"/>
</dbReference>
<dbReference type="Gene3D" id="2.60.40.10">
    <property type="entry name" value="Immunoglobulins"/>
    <property type="match status" value="1"/>
</dbReference>
<evidence type="ECO:0000313" key="2">
    <source>
        <dbReference type="Proteomes" id="UP000694865"/>
    </source>
</evidence>
<evidence type="ECO:0000259" key="1">
    <source>
        <dbReference type="PROSITE" id="PS50835"/>
    </source>
</evidence>
<protein>
    <submittedName>
        <fullName evidence="3">Uncharacterized protein LOC100378947</fullName>
    </submittedName>
</protein>
<feature type="domain" description="Ig-like" evidence="1">
    <location>
        <begin position="110"/>
        <end position="195"/>
    </location>
</feature>
<organism evidence="2 3">
    <name type="scientific">Saccoglossus kowalevskii</name>
    <name type="common">Acorn worm</name>
    <dbReference type="NCBI Taxonomy" id="10224"/>
    <lineage>
        <taxon>Eukaryota</taxon>
        <taxon>Metazoa</taxon>
        <taxon>Hemichordata</taxon>
        <taxon>Enteropneusta</taxon>
        <taxon>Harrimaniidae</taxon>
        <taxon>Saccoglossus</taxon>
    </lineage>
</organism>
<accession>A0ABM0GJQ5</accession>
<dbReference type="RefSeq" id="XP_002731359.2">
    <property type="nucleotide sequence ID" value="XM_002731313.2"/>
</dbReference>
<dbReference type="Proteomes" id="UP000694865">
    <property type="component" value="Unplaced"/>
</dbReference>
<dbReference type="PROSITE" id="PS50835">
    <property type="entry name" value="IG_LIKE"/>
    <property type="match status" value="1"/>
</dbReference>
<proteinExistence type="predicted"/>
<gene>
    <name evidence="3" type="primary">LOC100378947</name>
</gene>